<dbReference type="PANTHER" id="PTHR23324">
    <property type="entry name" value="SEC14 RELATED PROTEIN"/>
    <property type="match status" value="1"/>
</dbReference>
<dbReference type="InterPro" id="IPR051064">
    <property type="entry name" value="SEC14/CRAL-TRIO_domain"/>
</dbReference>
<name>A0A8J2JWP8_9HEXA</name>
<organism evidence="3 4">
    <name type="scientific">Allacma fusca</name>
    <dbReference type="NCBI Taxonomy" id="39272"/>
    <lineage>
        <taxon>Eukaryota</taxon>
        <taxon>Metazoa</taxon>
        <taxon>Ecdysozoa</taxon>
        <taxon>Arthropoda</taxon>
        <taxon>Hexapoda</taxon>
        <taxon>Collembola</taxon>
        <taxon>Symphypleona</taxon>
        <taxon>Sminthuridae</taxon>
        <taxon>Allacma</taxon>
    </lineage>
</organism>
<gene>
    <name evidence="3" type="ORF">AFUS01_LOCUS12480</name>
</gene>
<dbReference type="PROSITE" id="PS50191">
    <property type="entry name" value="CRAL_TRIO"/>
    <property type="match status" value="1"/>
</dbReference>
<feature type="non-terminal residue" evidence="3">
    <location>
        <position position="1"/>
    </location>
</feature>
<dbReference type="CDD" id="cd00170">
    <property type="entry name" value="SEC14"/>
    <property type="match status" value="1"/>
</dbReference>
<dbReference type="Proteomes" id="UP000708208">
    <property type="component" value="Unassembled WGS sequence"/>
</dbReference>
<evidence type="ECO:0008006" key="5">
    <source>
        <dbReference type="Google" id="ProtNLM"/>
    </source>
</evidence>
<accession>A0A8J2JWP8</accession>
<dbReference type="InterPro" id="IPR009038">
    <property type="entry name" value="GOLD_dom"/>
</dbReference>
<proteinExistence type="predicted"/>
<dbReference type="PANTHER" id="PTHR23324:SF83">
    <property type="entry name" value="SEC14-LIKE PROTEIN 2"/>
    <property type="match status" value="1"/>
</dbReference>
<evidence type="ECO:0000259" key="2">
    <source>
        <dbReference type="PROSITE" id="PS50866"/>
    </source>
</evidence>
<dbReference type="Pfam" id="PF00650">
    <property type="entry name" value="CRAL_TRIO"/>
    <property type="match status" value="1"/>
</dbReference>
<evidence type="ECO:0000259" key="1">
    <source>
        <dbReference type="PROSITE" id="PS50191"/>
    </source>
</evidence>
<reference evidence="3" key="1">
    <citation type="submission" date="2021-06" db="EMBL/GenBank/DDBJ databases">
        <authorList>
            <person name="Hodson N. C."/>
            <person name="Mongue J. A."/>
            <person name="Jaron S. K."/>
        </authorList>
    </citation>
    <scope>NUCLEOTIDE SEQUENCE</scope>
</reference>
<protein>
    <recommendedName>
        <fullName evidence="5">SEC14-like protein 2</fullName>
    </recommendedName>
</protein>
<dbReference type="EMBL" id="CAJVCH010098735">
    <property type="protein sequence ID" value="CAG7723390.1"/>
    <property type="molecule type" value="Genomic_DNA"/>
</dbReference>
<feature type="domain" description="GOLD" evidence="2">
    <location>
        <begin position="105"/>
        <end position="199"/>
    </location>
</feature>
<dbReference type="InterPro" id="IPR001251">
    <property type="entry name" value="CRAL-TRIO_dom"/>
</dbReference>
<dbReference type="PROSITE" id="PS50866">
    <property type="entry name" value="GOLD"/>
    <property type="match status" value="1"/>
</dbReference>
<feature type="domain" description="CRAL-TRIO" evidence="1">
    <location>
        <begin position="1"/>
        <end position="85"/>
    </location>
</feature>
<evidence type="ECO:0000313" key="3">
    <source>
        <dbReference type="EMBL" id="CAG7723390.1"/>
    </source>
</evidence>
<keyword evidence="4" id="KW-1185">Reference proteome</keyword>
<dbReference type="GO" id="GO:0005737">
    <property type="term" value="C:cytoplasm"/>
    <property type="evidence" value="ECO:0007669"/>
    <property type="project" value="TreeGrafter"/>
</dbReference>
<sequence>VSFLYEVTRLLDANFPEFMKSAYLINVPKLFTMIWTIVKPFIAQRTLEKIKIIGGGRDQMRKALLENIDCSELPSEFGGSNTAIPWYSNSRGEATLPRAQLFKSEDFLSTSIPPRQKFETSFDLCAGDGISWNFKTDSHDIGFWFLVDEEPMFPYVKADAHVAVQIGLVDVITPGTYSIVFDNTHSKYRTKTVHYAIRIDKKSDEFTG</sequence>
<evidence type="ECO:0000313" key="4">
    <source>
        <dbReference type="Proteomes" id="UP000708208"/>
    </source>
</evidence>
<dbReference type="AlphaFoldDB" id="A0A8J2JWP8"/>
<dbReference type="OrthoDB" id="7837562at2759"/>
<comment type="caution">
    <text evidence="3">The sequence shown here is derived from an EMBL/GenBank/DDBJ whole genome shotgun (WGS) entry which is preliminary data.</text>
</comment>